<evidence type="ECO:0000313" key="18">
    <source>
        <dbReference type="EMBL" id="AMB93369.1"/>
    </source>
</evidence>
<protein>
    <submittedName>
        <fullName evidence="18">Penicillin-binding protein</fullName>
    </submittedName>
</protein>
<evidence type="ECO:0000256" key="1">
    <source>
        <dbReference type="ARBA" id="ARBA00007090"/>
    </source>
</evidence>
<keyword evidence="15" id="KW-1133">Transmembrane helix</keyword>
<dbReference type="PANTHER" id="PTHR32282:SF29">
    <property type="entry name" value="PENICILLIN-BINDING PROTEIN 1A"/>
    <property type="match status" value="1"/>
</dbReference>
<dbReference type="GeneID" id="92902570"/>
<evidence type="ECO:0000256" key="2">
    <source>
        <dbReference type="ARBA" id="ARBA00007739"/>
    </source>
</evidence>
<dbReference type="InterPro" id="IPR001264">
    <property type="entry name" value="Glyco_trans_51"/>
</dbReference>
<dbReference type="GO" id="GO:0009002">
    <property type="term" value="F:serine-type D-Ala-D-Ala carboxypeptidase activity"/>
    <property type="evidence" value="ECO:0007669"/>
    <property type="project" value="UniProtKB-EC"/>
</dbReference>
<dbReference type="InterPro" id="IPR023346">
    <property type="entry name" value="Lysozyme-like_dom_sf"/>
</dbReference>
<organism evidence="18 19">
    <name type="scientific">Aerococcus sanguinicola</name>
    <dbReference type="NCBI Taxonomy" id="119206"/>
    <lineage>
        <taxon>Bacteria</taxon>
        <taxon>Bacillati</taxon>
        <taxon>Bacillota</taxon>
        <taxon>Bacilli</taxon>
        <taxon>Lactobacillales</taxon>
        <taxon>Aerococcaceae</taxon>
        <taxon>Aerococcus</taxon>
    </lineage>
</organism>
<keyword evidence="6" id="KW-0808">Transferase</keyword>
<comment type="similarity">
    <text evidence="1">In the C-terminal section; belongs to the transpeptidase family.</text>
</comment>
<feature type="compositionally biased region" description="Polar residues" evidence="14">
    <location>
        <begin position="757"/>
        <end position="786"/>
    </location>
</feature>
<comment type="catalytic activity">
    <reaction evidence="12">
        <text>Preferential cleavage: (Ac)2-L-Lys-D-Ala-|-D-Ala. Also transpeptidation of peptidyl-alanyl moieties that are N-acyl substituents of D-alanine.</text>
        <dbReference type="EC" id="3.4.16.4"/>
    </reaction>
</comment>
<dbReference type="InterPro" id="IPR001460">
    <property type="entry name" value="PCN-bd_Tpept"/>
</dbReference>
<evidence type="ECO:0000256" key="3">
    <source>
        <dbReference type="ARBA" id="ARBA00022645"/>
    </source>
</evidence>
<dbReference type="GO" id="GO:0009252">
    <property type="term" value="P:peptidoglycan biosynthetic process"/>
    <property type="evidence" value="ECO:0007669"/>
    <property type="project" value="UniProtKB-KW"/>
</dbReference>
<feature type="compositionally biased region" description="Low complexity" evidence="14">
    <location>
        <begin position="738"/>
        <end position="751"/>
    </location>
</feature>
<dbReference type="FunFam" id="1.10.3810.10:FF:000001">
    <property type="entry name" value="Penicillin-binding protein 1A"/>
    <property type="match status" value="1"/>
</dbReference>
<keyword evidence="7" id="KW-0378">Hydrolase</keyword>
<dbReference type="Pfam" id="PF00912">
    <property type="entry name" value="Transgly"/>
    <property type="match status" value="1"/>
</dbReference>
<keyword evidence="10" id="KW-0511">Multifunctional enzyme</keyword>
<keyword evidence="11" id="KW-0961">Cell wall biogenesis/degradation</keyword>
<keyword evidence="15" id="KW-0812">Transmembrane</keyword>
<evidence type="ECO:0000256" key="8">
    <source>
        <dbReference type="ARBA" id="ARBA00022960"/>
    </source>
</evidence>
<dbReference type="SUPFAM" id="SSF56601">
    <property type="entry name" value="beta-lactamase/transpeptidase-like"/>
    <property type="match status" value="1"/>
</dbReference>
<accession>A0A109RD81</accession>
<feature type="compositionally biased region" description="Polar residues" evidence="14">
    <location>
        <begin position="716"/>
        <end position="726"/>
    </location>
</feature>
<feature type="domain" description="Glycosyl transferase family 51" evidence="17">
    <location>
        <begin position="78"/>
        <end position="254"/>
    </location>
</feature>
<reference evidence="18 19" key="1">
    <citation type="journal article" date="2016" name="Genome Announc.">
        <title>Complete Genome Sequences of Aerococcus christensenii CCUG 28831T, Aerococcus sanguinicola CCUG 43001T, Aerococcus urinae CCUG 36881T, Aerococcus urinaeequi CCUG 28094T, Aerococcus urinaehominis CCUG 42038 BT, and Aerococcus viridans CCUG 4311T.</title>
        <authorList>
            <person name="Carkaci D."/>
            <person name="Dargis R."/>
            <person name="Nielsen X.C."/>
            <person name="Skovgaard O."/>
            <person name="Fuursted K."/>
            <person name="Christensen J.J."/>
        </authorList>
    </citation>
    <scope>NUCLEOTIDE SEQUENCE [LARGE SCALE GENOMIC DNA]</scope>
    <source>
        <strain evidence="18 19">CCUG43001</strain>
    </source>
</reference>
<evidence type="ECO:0000256" key="7">
    <source>
        <dbReference type="ARBA" id="ARBA00022801"/>
    </source>
</evidence>
<dbReference type="Pfam" id="PF00905">
    <property type="entry name" value="Transpeptidase"/>
    <property type="match status" value="1"/>
</dbReference>
<keyword evidence="3" id="KW-0121">Carboxypeptidase</keyword>
<keyword evidence="19" id="KW-1185">Reference proteome</keyword>
<keyword evidence="9" id="KW-0573">Peptidoglycan synthesis</keyword>
<dbReference type="NCBIfam" id="TIGR02074">
    <property type="entry name" value="PBP_1a_fam"/>
    <property type="match status" value="1"/>
</dbReference>
<dbReference type="GO" id="GO:0008658">
    <property type="term" value="F:penicillin binding"/>
    <property type="evidence" value="ECO:0007669"/>
    <property type="project" value="InterPro"/>
</dbReference>
<dbReference type="InterPro" id="IPR050396">
    <property type="entry name" value="Glycosyltr_51/Transpeptidase"/>
</dbReference>
<dbReference type="Gene3D" id="1.10.3810.10">
    <property type="entry name" value="Biosynthetic peptidoglycan transglycosylase-like"/>
    <property type="match status" value="1"/>
</dbReference>
<evidence type="ECO:0000256" key="12">
    <source>
        <dbReference type="ARBA" id="ARBA00034000"/>
    </source>
</evidence>
<dbReference type="InterPro" id="IPR012338">
    <property type="entry name" value="Beta-lactam/transpept-like"/>
</dbReference>
<comment type="catalytic activity">
    <reaction evidence="13">
        <text>[GlcNAc-(1-&gt;4)-Mur2Ac(oyl-L-Ala-gamma-D-Glu-L-Lys-D-Ala-D-Ala)](n)-di-trans,octa-cis-undecaprenyl diphosphate + beta-D-GlcNAc-(1-&gt;4)-Mur2Ac(oyl-L-Ala-gamma-D-Glu-L-Lys-D-Ala-D-Ala)-di-trans,octa-cis-undecaprenyl diphosphate = [GlcNAc-(1-&gt;4)-Mur2Ac(oyl-L-Ala-gamma-D-Glu-L-Lys-D-Ala-D-Ala)](n+1)-di-trans,octa-cis-undecaprenyl diphosphate + di-trans,octa-cis-undecaprenyl diphosphate + H(+)</text>
        <dbReference type="Rhea" id="RHEA:23708"/>
        <dbReference type="Rhea" id="RHEA-COMP:9602"/>
        <dbReference type="Rhea" id="RHEA-COMP:9603"/>
        <dbReference type="ChEBI" id="CHEBI:15378"/>
        <dbReference type="ChEBI" id="CHEBI:58405"/>
        <dbReference type="ChEBI" id="CHEBI:60033"/>
        <dbReference type="ChEBI" id="CHEBI:78435"/>
        <dbReference type="EC" id="2.4.99.28"/>
    </reaction>
</comment>
<sequence length="811" mass="89701">MSEKDRRHQRYNKKRQPRQALSNQSLWKKIILAIVGFFAVIALLLGLVFAYWAFTAPELTEDELRGSMASIVYDNQGQEIFETSQNERRIVKEDEISQLTFDAVTSIEDQRFMKHNGIDPKRIIGSLIANIRAGGISQGGSTLTQQLVKLSAFSTKSEDQTYKRKVQEMMLALQLERNYTKKEIFEFYINKVYMANGVYGMGTAAEVYYGTSLNNLGLPQTALLAGMVQAPNNYNPYTNPEAAKERRDLVLSEMLENGKISQADYEAAVNTPIDDGLQPLEENREKENSVNQVVDSYIQQVAEDVKAAGYDMWSDGLKIYTHLDMNTQNYITELLNDPNGAYFQDSEVQAAASIVDTKTGHIIALFGGRNQTEALSLNRATQLNRSVGSSIKPLSDYGPAIEHLNISPATGVKDEPYRYSSGDPINNWDRQHQGLITMRQALAESRNIPALKVFQAVGAEKVNDFLNNLDINLNNGEGVYESNSIGGEITPLKLSAAFAAVGNYGEYNEPKAVDYFVTLNNEKVEVSGESRQAMRESTAYILTDMMKSVFTEGLSAPYHNGGIIEAGKSGTTNYTDDQIARFNIPSGAAPDRWMSGFTTNYSISIWMGYDNPNSPNGYITESAGHAVDYLYRQMMDYVSNGAHNEDWQKPDTVHEANLVALSNPVRLATASTPYSQTTRDLINENLYEEFKTSASSPGNLDPNGSYYSHSPRRYNRTPSYESTYQSGYGDEDYEDSSGRSSRSVSDSQVEGQDGYEQGQSATNGGQTSRSQTDTPDQGANTGAQSAQTDTTQGTRSTTGGNQTNTNPAPSY</sequence>
<evidence type="ECO:0000256" key="13">
    <source>
        <dbReference type="ARBA" id="ARBA00049902"/>
    </source>
</evidence>
<name>A0A109RD81_9LACT</name>
<feature type="region of interest" description="Disordered" evidence="14">
    <location>
        <begin position="691"/>
        <end position="811"/>
    </location>
</feature>
<dbReference type="Proteomes" id="UP000069912">
    <property type="component" value="Chromosome"/>
</dbReference>
<evidence type="ECO:0000256" key="14">
    <source>
        <dbReference type="SAM" id="MobiDB-lite"/>
    </source>
</evidence>
<keyword evidence="4" id="KW-0645">Protease</keyword>
<gene>
    <name evidence="18" type="ORF">AWM72_00595</name>
</gene>
<feature type="domain" description="Penicillin-binding protein transpeptidase" evidence="16">
    <location>
        <begin position="351"/>
        <end position="613"/>
    </location>
</feature>
<dbReference type="SUPFAM" id="SSF53955">
    <property type="entry name" value="Lysozyme-like"/>
    <property type="match status" value="1"/>
</dbReference>
<proteinExistence type="inferred from homology"/>
<evidence type="ECO:0000256" key="5">
    <source>
        <dbReference type="ARBA" id="ARBA00022676"/>
    </source>
</evidence>
<feature type="transmembrane region" description="Helical" evidence="15">
    <location>
        <begin position="30"/>
        <end position="54"/>
    </location>
</feature>
<dbReference type="GO" id="GO:0008955">
    <property type="term" value="F:peptidoglycan glycosyltransferase activity"/>
    <property type="evidence" value="ECO:0007669"/>
    <property type="project" value="UniProtKB-EC"/>
</dbReference>
<keyword evidence="5" id="KW-0328">Glycosyltransferase</keyword>
<dbReference type="RefSeq" id="WP_067971661.1">
    <property type="nucleotide sequence ID" value="NZ_CP014160.1"/>
</dbReference>
<dbReference type="GO" id="GO:0006508">
    <property type="term" value="P:proteolysis"/>
    <property type="evidence" value="ECO:0007669"/>
    <property type="project" value="UniProtKB-KW"/>
</dbReference>
<evidence type="ECO:0000256" key="15">
    <source>
        <dbReference type="SAM" id="Phobius"/>
    </source>
</evidence>
<dbReference type="Gene3D" id="3.40.710.10">
    <property type="entry name" value="DD-peptidase/beta-lactamase superfamily"/>
    <property type="match status" value="1"/>
</dbReference>
<comment type="similarity">
    <text evidence="2">In the N-terminal section; belongs to the glycosyltransferase 51 family.</text>
</comment>
<dbReference type="EMBL" id="CP014160">
    <property type="protein sequence ID" value="AMB93369.1"/>
    <property type="molecule type" value="Genomic_DNA"/>
</dbReference>
<evidence type="ECO:0000259" key="16">
    <source>
        <dbReference type="Pfam" id="PF00905"/>
    </source>
</evidence>
<evidence type="ECO:0000256" key="9">
    <source>
        <dbReference type="ARBA" id="ARBA00022984"/>
    </source>
</evidence>
<evidence type="ECO:0000313" key="19">
    <source>
        <dbReference type="Proteomes" id="UP000069912"/>
    </source>
</evidence>
<keyword evidence="15" id="KW-0472">Membrane</keyword>
<dbReference type="PANTHER" id="PTHR32282">
    <property type="entry name" value="BINDING PROTEIN TRANSPEPTIDASE, PUTATIVE-RELATED"/>
    <property type="match status" value="1"/>
</dbReference>
<dbReference type="InterPro" id="IPR036950">
    <property type="entry name" value="PBP_transglycosylase"/>
</dbReference>
<feature type="compositionally biased region" description="Low complexity" evidence="14">
    <location>
        <begin position="787"/>
        <end position="811"/>
    </location>
</feature>
<evidence type="ECO:0000256" key="6">
    <source>
        <dbReference type="ARBA" id="ARBA00022679"/>
    </source>
</evidence>
<evidence type="ECO:0000256" key="11">
    <source>
        <dbReference type="ARBA" id="ARBA00023316"/>
    </source>
</evidence>
<dbReference type="AlphaFoldDB" id="A0A109RD81"/>
<reference evidence="19" key="2">
    <citation type="submission" date="2016-01" db="EMBL/GenBank/DDBJ databases">
        <title>Six Aerococcus type strain genome sequencing and assembly using PacBio and Illumina Hiseq.</title>
        <authorList>
            <person name="Carkaci D."/>
            <person name="Dargis R."/>
            <person name="Nielsen X.C."/>
            <person name="Skovgaard O."/>
            <person name="Fuursted K."/>
            <person name="Christensen J.J."/>
        </authorList>
    </citation>
    <scope>NUCLEOTIDE SEQUENCE [LARGE SCALE GENOMIC DNA]</scope>
    <source>
        <strain evidence="19">CCUG43001</strain>
    </source>
</reference>
<evidence type="ECO:0000259" key="17">
    <source>
        <dbReference type="Pfam" id="PF00912"/>
    </source>
</evidence>
<dbReference type="GO" id="GO:0008360">
    <property type="term" value="P:regulation of cell shape"/>
    <property type="evidence" value="ECO:0007669"/>
    <property type="project" value="UniProtKB-KW"/>
</dbReference>
<evidence type="ECO:0000256" key="4">
    <source>
        <dbReference type="ARBA" id="ARBA00022670"/>
    </source>
</evidence>
<dbReference type="GO" id="GO:0030288">
    <property type="term" value="C:outer membrane-bounded periplasmic space"/>
    <property type="evidence" value="ECO:0007669"/>
    <property type="project" value="TreeGrafter"/>
</dbReference>
<keyword evidence="8" id="KW-0133">Cell shape</keyword>
<evidence type="ECO:0000256" key="10">
    <source>
        <dbReference type="ARBA" id="ARBA00023268"/>
    </source>
</evidence>
<dbReference type="GO" id="GO:0071555">
    <property type="term" value="P:cell wall organization"/>
    <property type="evidence" value="ECO:0007669"/>
    <property type="project" value="UniProtKB-KW"/>
</dbReference>
<dbReference type="KEGG" id="asan:AWM72_00595"/>